<organism evidence="2 3">
    <name type="scientific">Magallana gigas</name>
    <name type="common">Pacific oyster</name>
    <name type="synonym">Crassostrea gigas</name>
    <dbReference type="NCBI Taxonomy" id="29159"/>
    <lineage>
        <taxon>Eukaryota</taxon>
        <taxon>Metazoa</taxon>
        <taxon>Spiralia</taxon>
        <taxon>Lophotrochozoa</taxon>
        <taxon>Mollusca</taxon>
        <taxon>Bivalvia</taxon>
        <taxon>Autobranchia</taxon>
        <taxon>Pteriomorphia</taxon>
        <taxon>Ostreida</taxon>
        <taxon>Ostreoidea</taxon>
        <taxon>Ostreidae</taxon>
        <taxon>Magallana</taxon>
    </lineage>
</organism>
<dbReference type="EnsemblMetazoa" id="G29484.1">
    <property type="protein sequence ID" value="G29484.1:cds"/>
    <property type="gene ID" value="G29484"/>
</dbReference>
<dbReference type="SUPFAM" id="SSF53328">
    <property type="entry name" value="Formyltransferase"/>
    <property type="match status" value="1"/>
</dbReference>
<sequence length="190" mass="21378">MKKVAIPEVLEEYKSVGAELNVLPFCSQFIPMDVINFPKYQSIIYHPSLLPRHRGASAINCFQLGTTFLHYTRFYSIRFRSTSLNVTENDFVFALAGAEQSNVPPSQPAPPPPPAPLIINPRNPGSSVDPHLLELLVGDDSESGYHPPEFALLLYKTLKESNMRVIFEVDPNVRSAIVKIPVYKKRRTKI</sequence>
<dbReference type="InterPro" id="IPR002376">
    <property type="entry name" value="Formyl_transf_N"/>
</dbReference>
<reference evidence="2" key="1">
    <citation type="submission" date="2022-08" db="UniProtKB">
        <authorList>
            <consortium name="EnsemblMetazoa"/>
        </authorList>
    </citation>
    <scope>IDENTIFICATION</scope>
    <source>
        <strain evidence="2">05x7-T-G4-1.051#20</strain>
    </source>
</reference>
<dbReference type="InterPro" id="IPR036477">
    <property type="entry name" value="Formyl_transf_N_sf"/>
</dbReference>
<dbReference type="Proteomes" id="UP000005408">
    <property type="component" value="Unassembled WGS sequence"/>
</dbReference>
<protein>
    <recommendedName>
        <fullName evidence="1">Formyl transferase N-terminal domain-containing protein</fullName>
    </recommendedName>
</protein>
<evidence type="ECO:0000259" key="1">
    <source>
        <dbReference type="Pfam" id="PF00551"/>
    </source>
</evidence>
<evidence type="ECO:0000313" key="3">
    <source>
        <dbReference type="Proteomes" id="UP000005408"/>
    </source>
</evidence>
<proteinExistence type="predicted"/>
<feature type="domain" description="Formyl transferase N-terminal" evidence="1">
    <location>
        <begin position="7"/>
        <end position="60"/>
    </location>
</feature>
<evidence type="ECO:0000313" key="2">
    <source>
        <dbReference type="EnsemblMetazoa" id="G29484.1:cds"/>
    </source>
</evidence>
<name>A0A8W8LT21_MAGGI</name>
<dbReference type="AlphaFoldDB" id="A0A8W8LT21"/>
<dbReference type="Gene3D" id="3.40.50.12230">
    <property type="match status" value="1"/>
</dbReference>
<keyword evidence="3" id="KW-1185">Reference proteome</keyword>
<dbReference type="Pfam" id="PF00551">
    <property type="entry name" value="Formyl_trans_N"/>
    <property type="match status" value="1"/>
</dbReference>
<accession>A0A8W8LT21</accession>